<proteinExistence type="predicted"/>
<evidence type="ECO:0000256" key="1">
    <source>
        <dbReference type="SAM" id="MobiDB-lite"/>
    </source>
</evidence>
<feature type="transmembrane region" description="Helical" evidence="2">
    <location>
        <begin position="56"/>
        <end position="81"/>
    </location>
</feature>
<organism evidence="3 4">
    <name type="scientific">Mycena citricolor</name>
    <dbReference type="NCBI Taxonomy" id="2018698"/>
    <lineage>
        <taxon>Eukaryota</taxon>
        <taxon>Fungi</taxon>
        <taxon>Dikarya</taxon>
        <taxon>Basidiomycota</taxon>
        <taxon>Agaricomycotina</taxon>
        <taxon>Agaricomycetes</taxon>
        <taxon>Agaricomycetidae</taxon>
        <taxon>Agaricales</taxon>
        <taxon>Marasmiineae</taxon>
        <taxon>Mycenaceae</taxon>
        <taxon>Mycena</taxon>
    </lineage>
</organism>
<keyword evidence="2" id="KW-0472">Membrane</keyword>
<evidence type="ECO:0000256" key="2">
    <source>
        <dbReference type="SAM" id="Phobius"/>
    </source>
</evidence>
<feature type="transmembrane region" description="Helical" evidence="2">
    <location>
        <begin position="20"/>
        <end position="44"/>
    </location>
</feature>
<keyword evidence="2" id="KW-0812">Transmembrane</keyword>
<gene>
    <name evidence="3" type="ORF">MYCIT1_LOCUS26275</name>
</gene>
<feature type="compositionally biased region" description="Polar residues" evidence="1">
    <location>
        <begin position="190"/>
        <end position="203"/>
    </location>
</feature>
<dbReference type="AlphaFoldDB" id="A0AAD2K3S7"/>
<feature type="region of interest" description="Disordered" evidence="1">
    <location>
        <begin position="190"/>
        <end position="211"/>
    </location>
</feature>
<comment type="caution">
    <text evidence="3">The sequence shown here is derived from an EMBL/GenBank/DDBJ whole genome shotgun (WGS) entry which is preliminary data.</text>
</comment>
<evidence type="ECO:0000313" key="3">
    <source>
        <dbReference type="EMBL" id="CAK5277329.1"/>
    </source>
</evidence>
<dbReference type="EMBL" id="CAVNYO010000419">
    <property type="protein sequence ID" value="CAK5277329.1"/>
    <property type="molecule type" value="Genomic_DNA"/>
</dbReference>
<sequence>MALFRCRKFLFCLSLRSGVMVLALLAMLISGLGVGGAGVELSWVITQHQVSLARKIAIFSQGAVLTLLFLLSLLGLIAGVHAGRGVVYIYSKMTFIHGPFLLAALGLTLFTTFKERSTNTIPCLNGSSSAIIKQFCDQEQLSLVLILPIALLGAACLIQFYSWVVAISYGEAFGESDMSSVVMKYASSSGSDLESMKNPSTAPENPFQRLR</sequence>
<feature type="transmembrane region" description="Helical" evidence="2">
    <location>
        <begin position="143"/>
        <end position="169"/>
    </location>
</feature>
<reference evidence="3" key="1">
    <citation type="submission" date="2023-11" db="EMBL/GenBank/DDBJ databases">
        <authorList>
            <person name="De Vega J J."/>
            <person name="De Vega J J."/>
        </authorList>
    </citation>
    <scope>NUCLEOTIDE SEQUENCE</scope>
</reference>
<protein>
    <submittedName>
        <fullName evidence="3">Uncharacterized protein</fullName>
    </submittedName>
</protein>
<feature type="transmembrane region" description="Helical" evidence="2">
    <location>
        <begin position="87"/>
        <end position="110"/>
    </location>
</feature>
<keyword evidence="4" id="KW-1185">Reference proteome</keyword>
<accession>A0AAD2K3S7</accession>
<name>A0AAD2K3S7_9AGAR</name>
<keyword evidence="2" id="KW-1133">Transmembrane helix</keyword>
<evidence type="ECO:0000313" key="4">
    <source>
        <dbReference type="Proteomes" id="UP001295794"/>
    </source>
</evidence>
<dbReference type="Proteomes" id="UP001295794">
    <property type="component" value="Unassembled WGS sequence"/>
</dbReference>